<protein>
    <submittedName>
        <fullName evidence="1">Uncharacterized protein</fullName>
    </submittedName>
</protein>
<name>A0AA40GA74_9HYME</name>
<reference evidence="1" key="1">
    <citation type="submission" date="2021-10" db="EMBL/GenBank/DDBJ databases">
        <title>Melipona bicolor Genome sequencing and assembly.</title>
        <authorList>
            <person name="Araujo N.S."/>
            <person name="Arias M.C."/>
        </authorList>
    </citation>
    <scope>NUCLEOTIDE SEQUENCE</scope>
    <source>
        <strain evidence="1">USP_2M_L1-L4_2017</strain>
        <tissue evidence="1">Whole body</tissue>
    </source>
</reference>
<gene>
    <name evidence="1" type="ORF">K0M31_011783</name>
</gene>
<evidence type="ECO:0000313" key="1">
    <source>
        <dbReference type="EMBL" id="KAK1133998.1"/>
    </source>
</evidence>
<evidence type="ECO:0000313" key="2">
    <source>
        <dbReference type="Proteomes" id="UP001177670"/>
    </source>
</evidence>
<organism evidence="1 2">
    <name type="scientific">Melipona bicolor</name>
    <dbReference type="NCBI Taxonomy" id="60889"/>
    <lineage>
        <taxon>Eukaryota</taxon>
        <taxon>Metazoa</taxon>
        <taxon>Ecdysozoa</taxon>
        <taxon>Arthropoda</taxon>
        <taxon>Hexapoda</taxon>
        <taxon>Insecta</taxon>
        <taxon>Pterygota</taxon>
        <taxon>Neoptera</taxon>
        <taxon>Endopterygota</taxon>
        <taxon>Hymenoptera</taxon>
        <taxon>Apocrita</taxon>
        <taxon>Aculeata</taxon>
        <taxon>Apoidea</taxon>
        <taxon>Anthophila</taxon>
        <taxon>Apidae</taxon>
        <taxon>Melipona</taxon>
    </lineage>
</organism>
<dbReference type="Proteomes" id="UP001177670">
    <property type="component" value="Unassembled WGS sequence"/>
</dbReference>
<accession>A0AA40GA74</accession>
<sequence>MLVYRELRKFSKRDDRPEVIGGKFFFRALGSVGSQKEISTVISEDNASKGRLSRRVGPCSRLISDKLQPRVPIDESDTPSLTIAELHSPRSVSFESEATKKAGLASITNFSHVCPGLEGGTRRAATRNEGRVSPFSEGCQQLSFPYRNVHRVKEQSPRGSEYIRSSALTNARGAQDHEETSQVNPRCSTLHYAPVTPQTECRGYLTDNERWTGASKRDGGDQPAAGRRRLERFCFHQMFILLCLRPGHKEDDRKVRKEEVSVAGGTWEGFEDDKRPVCYLCTAARCSSSPPPPGPSVSSVYNGGPVSWQRFSDETGTSQGVAYADTLTLGGKRKMSLRSDDEKIPPIIEL</sequence>
<keyword evidence="2" id="KW-1185">Reference proteome</keyword>
<comment type="caution">
    <text evidence="1">The sequence shown here is derived from an EMBL/GenBank/DDBJ whole genome shotgun (WGS) entry which is preliminary data.</text>
</comment>
<proteinExistence type="predicted"/>
<dbReference type="EMBL" id="JAHYIQ010000003">
    <property type="protein sequence ID" value="KAK1133998.1"/>
    <property type="molecule type" value="Genomic_DNA"/>
</dbReference>
<dbReference type="AlphaFoldDB" id="A0AA40GA74"/>